<proteinExistence type="inferred from homology"/>
<dbReference type="GO" id="GO:0016020">
    <property type="term" value="C:membrane"/>
    <property type="evidence" value="ECO:0007669"/>
    <property type="project" value="UniProtKB-SubCell"/>
</dbReference>
<feature type="transmembrane region" description="Helical" evidence="6">
    <location>
        <begin position="407"/>
        <end position="426"/>
    </location>
</feature>
<comment type="subcellular location">
    <subcellularLocation>
        <location evidence="1">Membrane</location>
        <topology evidence="1">Multi-pass membrane protein</topology>
    </subcellularLocation>
</comment>
<dbReference type="InterPro" id="IPR008521">
    <property type="entry name" value="Mg_trans_NIPA"/>
</dbReference>
<feature type="transmembrane region" description="Helical" evidence="6">
    <location>
        <begin position="382"/>
        <end position="400"/>
    </location>
</feature>
<dbReference type="SUPFAM" id="SSF103481">
    <property type="entry name" value="Multidrug resistance efflux transporter EmrE"/>
    <property type="match status" value="1"/>
</dbReference>
<sequence length="582" mass="64324">MMASCPPFPSAHRYTSSSAHRYTSSSAHRYTSSSAHRYTSSSAHRYTSSSAHRYTSSSAHRYTSSSAHRYTSSSAHRYTSSPLHADTLPPLCTQIHFPLCTQIHFLPSADRYTSSPLHTDTLPPLCTQIHFLPSAHRYTSSSAHRYTSSSAHRYTSSSAHRYTSSSAHRYTSSSAHRYTSSSAHRYTSSSAHRYTSSHVVRAWAEMRTEVNSVSHVVRGTWAEMRTEVNSVSHVVRGTWAEMRTETYLLGIIISICGNFLISISLNIQKYAHMRQSQLGDSGPYYTSVLWWSGVVLMGLGELGNFAAYGFAPASLIAPLGCVSVIASAVISVVFLKETLRASDIVGGALAVVGTYLLVTFAPHTSTHITAHLVQRYAVSWQFLIYLFLEVIVFSILLYLYKRRNIKHITIVMLLVALLASLTVISVKAVSGMITESIKGDLQLTYPIFYVMVVVMVASCAFQIKFLNQAMKVFAATEVVPINFVFFTASAITAGIVFYQEFQGLALLNILMFLFGCLLSFIGVFLIARDRPKIKTENITFIAMGKIPGRKCKDKVQPEAKSNAYGSLAAKLMCNKPGPQDDS</sequence>
<dbReference type="Proteomes" id="UP000694395">
    <property type="component" value="Chromosome 2"/>
</dbReference>
<accession>A0A8K9Y079</accession>
<dbReference type="Gene3D" id="1.10.3730.20">
    <property type="match status" value="1"/>
</dbReference>
<evidence type="ECO:0000256" key="3">
    <source>
        <dbReference type="ARBA" id="ARBA00022692"/>
    </source>
</evidence>
<evidence type="ECO:0000256" key="4">
    <source>
        <dbReference type="ARBA" id="ARBA00022989"/>
    </source>
</evidence>
<evidence type="ECO:0000256" key="2">
    <source>
        <dbReference type="ARBA" id="ARBA00007230"/>
    </source>
</evidence>
<comment type="similarity">
    <text evidence="2">Belongs to the NIPA family.</text>
</comment>
<feature type="transmembrane region" description="Helical" evidence="6">
    <location>
        <begin position="316"/>
        <end position="335"/>
    </location>
</feature>
<dbReference type="Pfam" id="PF05653">
    <property type="entry name" value="Mg_trans_NIPA"/>
    <property type="match status" value="1"/>
</dbReference>
<name>A0A8K9Y079_ONCMY</name>
<protein>
    <submittedName>
        <fullName evidence="7">NIPA like domain containing 2</fullName>
    </submittedName>
</protein>
<evidence type="ECO:0000313" key="7">
    <source>
        <dbReference type="Ensembl" id="ENSOMYP00000139983.1"/>
    </source>
</evidence>
<reference evidence="7" key="2">
    <citation type="submission" date="2025-08" db="UniProtKB">
        <authorList>
            <consortium name="Ensembl"/>
        </authorList>
    </citation>
    <scope>IDENTIFICATION</scope>
</reference>
<feature type="transmembrane region" description="Helical" evidence="6">
    <location>
        <begin position="504"/>
        <end position="527"/>
    </location>
</feature>
<keyword evidence="8" id="KW-1185">Reference proteome</keyword>
<dbReference type="InterPro" id="IPR037185">
    <property type="entry name" value="EmrE-like"/>
</dbReference>
<organism evidence="7 8">
    <name type="scientific">Oncorhynchus mykiss</name>
    <name type="common">Rainbow trout</name>
    <name type="synonym">Salmo gairdneri</name>
    <dbReference type="NCBI Taxonomy" id="8022"/>
    <lineage>
        <taxon>Eukaryota</taxon>
        <taxon>Metazoa</taxon>
        <taxon>Chordata</taxon>
        <taxon>Craniata</taxon>
        <taxon>Vertebrata</taxon>
        <taxon>Euteleostomi</taxon>
        <taxon>Actinopterygii</taxon>
        <taxon>Neopterygii</taxon>
        <taxon>Teleostei</taxon>
        <taxon>Protacanthopterygii</taxon>
        <taxon>Salmoniformes</taxon>
        <taxon>Salmonidae</taxon>
        <taxon>Salmoninae</taxon>
        <taxon>Oncorhynchus</taxon>
    </lineage>
</organism>
<feature type="transmembrane region" description="Helical" evidence="6">
    <location>
        <begin position="247"/>
        <end position="267"/>
    </location>
</feature>
<dbReference type="PANTHER" id="PTHR12570">
    <property type="match status" value="1"/>
</dbReference>
<feature type="transmembrane region" description="Helical" evidence="6">
    <location>
        <begin position="288"/>
        <end position="310"/>
    </location>
</feature>
<evidence type="ECO:0000256" key="1">
    <source>
        <dbReference type="ARBA" id="ARBA00004141"/>
    </source>
</evidence>
<evidence type="ECO:0000256" key="5">
    <source>
        <dbReference type="ARBA" id="ARBA00023136"/>
    </source>
</evidence>
<dbReference type="Ensembl" id="ENSOMYT00000144814.1">
    <property type="protein sequence ID" value="ENSOMYP00000139983.1"/>
    <property type="gene ID" value="ENSOMYG00000069985.1"/>
</dbReference>
<dbReference type="GeneTree" id="ENSGT00940000159321"/>
<keyword evidence="4 6" id="KW-1133">Transmembrane helix</keyword>
<feature type="transmembrane region" description="Helical" evidence="6">
    <location>
        <begin position="478"/>
        <end position="498"/>
    </location>
</feature>
<feature type="transmembrane region" description="Helical" evidence="6">
    <location>
        <begin position="344"/>
        <end position="362"/>
    </location>
</feature>
<dbReference type="GO" id="GO:0015095">
    <property type="term" value="F:magnesium ion transmembrane transporter activity"/>
    <property type="evidence" value="ECO:0007669"/>
    <property type="project" value="InterPro"/>
</dbReference>
<evidence type="ECO:0000313" key="8">
    <source>
        <dbReference type="Proteomes" id="UP000694395"/>
    </source>
</evidence>
<reference evidence="7" key="3">
    <citation type="submission" date="2025-09" db="UniProtKB">
        <authorList>
            <consortium name="Ensembl"/>
        </authorList>
    </citation>
    <scope>IDENTIFICATION</scope>
</reference>
<reference evidence="7" key="1">
    <citation type="submission" date="2020-07" db="EMBL/GenBank/DDBJ databases">
        <title>A long reads based de novo assembly of the rainbow trout Arlee double haploid line genome.</title>
        <authorList>
            <person name="Gao G."/>
            <person name="Palti Y."/>
        </authorList>
    </citation>
    <scope>NUCLEOTIDE SEQUENCE [LARGE SCALE GENOMIC DNA]</scope>
</reference>
<dbReference type="PANTHER" id="PTHR12570:SF16">
    <property type="entry name" value="NIPA-LIKE PROTEIN 2"/>
    <property type="match status" value="1"/>
</dbReference>
<evidence type="ECO:0000256" key="6">
    <source>
        <dbReference type="SAM" id="Phobius"/>
    </source>
</evidence>
<keyword evidence="5 6" id="KW-0472">Membrane</keyword>
<dbReference type="AlphaFoldDB" id="A0A8K9Y079"/>
<feature type="transmembrane region" description="Helical" evidence="6">
    <location>
        <begin position="446"/>
        <end position="466"/>
    </location>
</feature>
<keyword evidence="3 6" id="KW-0812">Transmembrane</keyword>